<dbReference type="EMBL" id="JAPZBR010000002">
    <property type="protein sequence ID" value="KAJ5362443.1"/>
    <property type="molecule type" value="Genomic_DNA"/>
</dbReference>
<evidence type="ECO:0000313" key="2">
    <source>
        <dbReference type="EMBL" id="KAJ5362443.1"/>
    </source>
</evidence>
<reference evidence="2" key="1">
    <citation type="submission" date="2022-12" db="EMBL/GenBank/DDBJ databases">
        <authorList>
            <person name="Petersen C."/>
        </authorList>
    </citation>
    <scope>NUCLEOTIDE SEQUENCE</scope>
    <source>
        <strain evidence="2">IBT 35675</strain>
    </source>
</reference>
<evidence type="ECO:0000256" key="1">
    <source>
        <dbReference type="SAM" id="MobiDB-lite"/>
    </source>
</evidence>
<accession>A0A9W9RRG5</accession>
<organism evidence="2 3">
    <name type="scientific">Penicillium brevicompactum</name>
    <dbReference type="NCBI Taxonomy" id="5074"/>
    <lineage>
        <taxon>Eukaryota</taxon>
        <taxon>Fungi</taxon>
        <taxon>Dikarya</taxon>
        <taxon>Ascomycota</taxon>
        <taxon>Pezizomycotina</taxon>
        <taxon>Eurotiomycetes</taxon>
        <taxon>Eurotiomycetidae</taxon>
        <taxon>Eurotiales</taxon>
        <taxon>Aspergillaceae</taxon>
        <taxon>Penicillium</taxon>
    </lineage>
</organism>
<gene>
    <name evidence="2" type="ORF">N7541_003287</name>
</gene>
<comment type="caution">
    <text evidence="2">The sequence shown here is derived from an EMBL/GenBank/DDBJ whole genome shotgun (WGS) entry which is preliminary data.</text>
</comment>
<proteinExistence type="predicted"/>
<sequence length="295" mass="33427">MSSTSQTSELFTSSASTLTGTSPQPSINSGDMVTLTSPSLTELLQSIEDIKDTHVSPPRPQNPRMSYLLVEELDWETFDRLWHDSNLLKAVTATLWRANRTVIFRIMPNRQHEGLRSSFDEILLRVLLTMHLEPMTHGFRCFRSARVYGDQTTKEPDCSFYPPASLGPGIIPSPSLVLKMGVSESYSRLLQDAQWWHANAPTRPGLVVLIHTTRTPCFRVDIEIWTHVCNQYGSRESAPSHLQISQHLYVQGSTVYGGPLRLDFELLMRRPPNPLTERDVVMTDQQALYIATQME</sequence>
<evidence type="ECO:0000313" key="3">
    <source>
        <dbReference type="Proteomes" id="UP001148299"/>
    </source>
</evidence>
<name>A0A9W9RRG5_PENBR</name>
<feature type="region of interest" description="Disordered" evidence="1">
    <location>
        <begin position="1"/>
        <end position="32"/>
    </location>
</feature>
<protein>
    <submittedName>
        <fullName evidence="2">Uncharacterized protein</fullName>
    </submittedName>
</protein>
<reference evidence="2" key="2">
    <citation type="journal article" date="2023" name="IMA Fungus">
        <title>Comparative genomic study of the Penicillium genus elucidates a diverse pangenome and 15 lateral gene transfer events.</title>
        <authorList>
            <person name="Petersen C."/>
            <person name="Sorensen T."/>
            <person name="Nielsen M.R."/>
            <person name="Sondergaard T.E."/>
            <person name="Sorensen J.L."/>
            <person name="Fitzpatrick D.A."/>
            <person name="Frisvad J.C."/>
            <person name="Nielsen K.L."/>
        </authorList>
    </citation>
    <scope>NUCLEOTIDE SEQUENCE</scope>
    <source>
        <strain evidence="2">IBT 35675</strain>
    </source>
</reference>
<dbReference type="Proteomes" id="UP001148299">
    <property type="component" value="Unassembled WGS sequence"/>
</dbReference>
<dbReference type="AlphaFoldDB" id="A0A9W9RRG5"/>
<keyword evidence="3" id="KW-1185">Reference proteome</keyword>